<proteinExistence type="predicted"/>
<sequence>MKTTRLTYTVSFSQNADFVLRSIQALFTSWEQVKASFTPCCSFITHPSTTSIPSTEDINALKRAVLACTSFMDKDISRASAKSQKELLACLSEDLADAFKCPFLKL</sequence>
<gene>
    <name evidence="1" type="ORF">Adt_31425</name>
</gene>
<accession>A0ABD1RHM7</accession>
<name>A0ABD1RHM7_9LAMI</name>
<reference evidence="2" key="1">
    <citation type="submission" date="2024-07" db="EMBL/GenBank/DDBJ databases">
        <title>Two chromosome-level genome assemblies of Korean endemic species Abeliophyllum distichum and Forsythia ovata (Oleaceae).</title>
        <authorList>
            <person name="Jang H."/>
        </authorList>
    </citation>
    <scope>NUCLEOTIDE SEQUENCE [LARGE SCALE GENOMIC DNA]</scope>
</reference>
<keyword evidence="2" id="KW-1185">Reference proteome</keyword>
<organism evidence="1 2">
    <name type="scientific">Abeliophyllum distichum</name>
    <dbReference type="NCBI Taxonomy" id="126358"/>
    <lineage>
        <taxon>Eukaryota</taxon>
        <taxon>Viridiplantae</taxon>
        <taxon>Streptophyta</taxon>
        <taxon>Embryophyta</taxon>
        <taxon>Tracheophyta</taxon>
        <taxon>Spermatophyta</taxon>
        <taxon>Magnoliopsida</taxon>
        <taxon>eudicotyledons</taxon>
        <taxon>Gunneridae</taxon>
        <taxon>Pentapetalae</taxon>
        <taxon>asterids</taxon>
        <taxon>lamiids</taxon>
        <taxon>Lamiales</taxon>
        <taxon>Oleaceae</taxon>
        <taxon>Forsythieae</taxon>
        <taxon>Abeliophyllum</taxon>
    </lineage>
</organism>
<protein>
    <submittedName>
        <fullName evidence="1">Uncharacterized protein</fullName>
    </submittedName>
</protein>
<dbReference type="EMBL" id="JBFOLK010000009">
    <property type="protein sequence ID" value="KAL2486669.1"/>
    <property type="molecule type" value="Genomic_DNA"/>
</dbReference>
<evidence type="ECO:0000313" key="1">
    <source>
        <dbReference type="EMBL" id="KAL2486669.1"/>
    </source>
</evidence>
<dbReference type="AlphaFoldDB" id="A0ABD1RHM7"/>
<evidence type="ECO:0000313" key="2">
    <source>
        <dbReference type="Proteomes" id="UP001604336"/>
    </source>
</evidence>
<comment type="caution">
    <text evidence="1">The sequence shown here is derived from an EMBL/GenBank/DDBJ whole genome shotgun (WGS) entry which is preliminary data.</text>
</comment>
<dbReference type="Proteomes" id="UP001604336">
    <property type="component" value="Unassembled WGS sequence"/>
</dbReference>